<gene>
    <name evidence="2" type="ORF">M8542_35165</name>
</gene>
<dbReference type="Proteomes" id="UP001144096">
    <property type="component" value="Unassembled WGS sequence"/>
</dbReference>
<proteinExistence type="predicted"/>
<feature type="signal peptide" evidence="1">
    <location>
        <begin position="1"/>
        <end position="20"/>
    </location>
</feature>
<organism evidence="2 3">
    <name type="scientific">Amycolatopsis iheyensis</name>
    <dbReference type="NCBI Taxonomy" id="2945988"/>
    <lineage>
        <taxon>Bacteria</taxon>
        <taxon>Bacillati</taxon>
        <taxon>Actinomycetota</taxon>
        <taxon>Actinomycetes</taxon>
        <taxon>Pseudonocardiales</taxon>
        <taxon>Pseudonocardiaceae</taxon>
        <taxon>Amycolatopsis</taxon>
    </lineage>
</organism>
<protein>
    <recommendedName>
        <fullName evidence="4">Secreted protein</fullName>
    </recommendedName>
</protein>
<feature type="chain" id="PRO_5040904871" description="Secreted protein" evidence="1">
    <location>
        <begin position="21"/>
        <end position="143"/>
    </location>
</feature>
<evidence type="ECO:0008006" key="4">
    <source>
        <dbReference type="Google" id="ProtNLM"/>
    </source>
</evidence>
<name>A0A9X2SQ09_9PSEU</name>
<keyword evidence="3" id="KW-1185">Reference proteome</keyword>
<evidence type="ECO:0000313" key="2">
    <source>
        <dbReference type="EMBL" id="MCR6488080.1"/>
    </source>
</evidence>
<dbReference type="RefSeq" id="WP_257924649.1">
    <property type="nucleotide sequence ID" value="NZ_JAMXQV010000023.1"/>
</dbReference>
<evidence type="ECO:0000256" key="1">
    <source>
        <dbReference type="SAM" id="SignalP"/>
    </source>
</evidence>
<comment type="caution">
    <text evidence="2">The sequence shown here is derived from an EMBL/GenBank/DDBJ whole genome shotgun (WGS) entry which is preliminary data.</text>
</comment>
<evidence type="ECO:0000313" key="3">
    <source>
        <dbReference type="Proteomes" id="UP001144096"/>
    </source>
</evidence>
<dbReference type="AlphaFoldDB" id="A0A9X2SQ09"/>
<sequence length="143" mass="14783">MSKTSNLVSALVIACTVALAAPAVALAATGPAPAVVHGKKKHKAKVDAKADKSRVKVGETTRIKGSFADLGGEEAITGGEPVIVQQLRAGVWVNLTTGTCRPNGNFVFSLSFSVRASLTLRVFHPETDLYVSAVSSVIGLVVI</sequence>
<keyword evidence="1" id="KW-0732">Signal</keyword>
<accession>A0A9X2SQ09</accession>
<dbReference type="EMBL" id="JAMXQV010000023">
    <property type="protein sequence ID" value="MCR6488080.1"/>
    <property type="molecule type" value="Genomic_DNA"/>
</dbReference>
<dbReference type="PROSITE" id="PS51257">
    <property type="entry name" value="PROKAR_LIPOPROTEIN"/>
    <property type="match status" value="1"/>
</dbReference>
<reference evidence="2" key="1">
    <citation type="submission" date="2022-06" db="EMBL/GenBank/DDBJ databases">
        <title>Amycolatopsis iheyaensis sp. nov., a new species of the genus Amycolatopsis isolated from soil in Iheya island, Japan.</title>
        <authorList>
            <person name="Ngamcharungchit C."/>
            <person name="Kanto H."/>
            <person name="Take A."/>
            <person name="Intra B."/>
            <person name="Matsumoto A."/>
            <person name="Panbangred W."/>
            <person name="Inahashi Y."/>
        </authorList>
    </citation>
    <scope>NUCLEOTIDE SEQUENCE</scope>
    <source>
        <strain evidence="2">OK19-0408</strain>
    </source>
</reference>